<reference evidence="2 3" key="1">
    <citation type="submission" date="2016-08" db="EMBL/GenBank/DDBJ databases">
        <authorList>
            <person name="Seilhamer J.J."/>
        </authorList>
    </citation>
    <scope>NUCLEOTIDE SEQUENCE [LARGE SCALE GENOMIC DNA]</scope>
    <source>
        <strain evidence="2">ING2-E5A</strain>
    </source>
</reference>
<protein>
    <submittedName>
        <fullName evidence="2">Putative metallo-hydrolase YycJ</fullName>
        <ecNumber evidence="2">3.-.-.-</ecNumber>
    </submittedName>
</protein>
<dbReference type="InterPro" id="IPR052533">
    <property type="entry name" value="WalJ/YycJ-like"/>
</dbReference>
<evidence type="ECO:0000313" key="2">
    <source>
        <dbReference type="EMBL" id="SCM56053.1"/>
    </source>
</evidence>
<evidence type="ECO:0000313" key="3">
    <source>
        <dbReference type="Proteomes" id="UP000178485"/>
    </source>
</evidence>
<dbReference type="PANTHER" id="PTHR47619:SF1">
    <property type="entry name" value="EXODEOXYRIBONUCLEASE WALJ"/>
    <property type="match status" value="1"/>
</dbReference>
<dbReference type="EMBL" id="LT608328">
    <property type="protein sequence ID" value="SCM56053.1"/>
    <property type="molecule type" value="Genomic_DNA"/>
</dbReference>
<dbReference type="SMART" id="SM00849">
    <property type="entry name" value="Lactamase_B"/>
    <property type="match status" value="1"/>
</dbReference>
<keyword evidence="3" id="KW-1185">Reference proteome</keyword>
<dbReference type="InterPro" id="IPR001279">
    <property type="entry name" value="Metallo-B-lactamas"/>
</dbReference>
<dbReference type="Gene3D" id="3.60.15.10">
    <property type="entry name" value="Ribonuclease Z/Hydroxyacylglutathione hydrolase-like"/>
    <property type="match status" value="1"/>
</dbReference>
<keyword evidence="2" id="KW-0378">Hydrolase</keyword>
<proteinExistence type="predicted"/>
<organism evidence="2 3">
    <name type="scientific">Petrimonas mucosa</name>
    <dbReference type="NCBI Taxonomy" id="1642646"/>
    <lineage>
        <taxon>Bacteria</taxon>
        <taxon>Pseudomonadati</taxon>
        <taxon>Bacteroidota</taxon>
        <taxon>Bacteroidia</taxon>
        <taxon>Bacteroidales</taxon>
        <taxon>Dysgonomonadaceae</taxon>
        <taxon>Petrimonas</taxon>
    </lineage>
</organism>
<dbReference type="InterPro" id="IPR036866">
    <property type="entry name" value="RibonucZ/Hydroxyglut_hydro"/>
</dbReference>
<dbReference type="Proteomes" id="UP000178485">
    <property type="component" value="Chromosome i"/>
</dbReference>
<dbReference type="RefSeq" id="WP_071136187.1">
    <property type="nucleotide sequence ID" value="NZ_DUQN01000136.1"/>
</dbReference>
<dbReference type="SUPFAM" id="SSF56281">
    <property type="entry name" value="Metallo-hydrolase/oxidoreductase"/>
    <property type="match status" value="1"/>
</dbReference>
<dbReference type="EC" id="3.-.-.-" evidence="2"/>
<evidence type="ECO:0000259" key="1">
    <source>
        <dbReference type="SMART" id="SM00849"/>
    </source>
</evidence>
<dbReference type="Pfam" id="PF12706">
    <property type="entry name" value="Lactamase_B_2"/>
    <property type="match status" value="1"/>
</dbReference>
<feature type="domain" description="Metallo-beta-lactamase" evidence="1">
    <location>
        <begin position="21"/>
        <end position="197"/>
    </location>
</feature>
<dbReference type="STRING" id="1642646.ING2E5A_0700"/>
<gene>
    <name evidence="2" type="primary">yycJ</name>
    <name evidence="2" type="ORF">ING2E5A_0700</name>
</gene>
<name>A0A1G4G4Z9_9BACT</name>
<accession>A0A1G4G4Z9</accession>
<dbReference type="PANTHER" id="PTHR47619">
    <property type="entry name" value="METALLO-HYDROLASE YYCJ-RELATED"/>
    <property type="match status" value="1"/>
</dbReference>
<dbReference type="GO" id="GO:0016787">
    <property type="term" value="F:hydrolase activity"/>
    <property type="evidence" value="ECO:0007669"/>
    <property type="project" value="UniProtKB-KW"/>
</dbReference>
<sequence length="275" mass="31065">MQYNLFSCDKFSFFSLGSGSCGNSYYLGNSHYGMLIDAGLGPRVIRKRLGEHGIDFSSIYALLVTHDHYDHIKSAGYLGERLNIPVYATEKVHRGIRNCPLVKNSINGTSRRIIEKGEPFQIEDFRITAFDIPHDSSENTGFFFEFGNHKLTLATDIGAITEELSHYAAKANHLVIESNYDEEMLRSGSYPYYLKQRISNGTGHLSNRQAAEFLANTCTSHLRNIWLCHLSGDNNSPELAYETVKEELARKGIAVGENVRLDVFRRNLLSPKFEL</sequence>
<dbReference type="AlphaFoldDB" id="A0A1G4G4Z9"/>
<dbReference type="KEGG" id="pmuc:ING2E5A_0700"/>